<keyword evidence="3" id="KW-1185">Reference proteome</keyword>
<proteinExistence type="predicted"/>
<evidence type="ECO:0000256" key="1">
    <source>
        <dbReference type="SAM" id="MobiDB-lite"/>
    </source>
</evidence>
<dbReference type="Proteomes" id="UP001266305">
    <property type="component" value="Unassembled WGS sequence"/>
</dbReference>
<evidence type="ECO:0000313" key="3">
    <source>
        <dbReference type="Proteomes" id="UP001266305"/>
    </source>
</evidence>
<evidence type="ECO:0000313" key="2">
    <source>
        <dbReference type="EMBL" id="KAK2117730.1"/>
    </source>
</evidence>
<accession>A0ABQ9W899</accession>
<feature type="compositionally biased region" description="Polar residues" evidence="1">
    <location>
        <begin position="136"/>
        <end position="147"/>
    </location>
</feature>
<organism evidence="2 3">
    <name type="scientific">Saguinus oedipus</name>
    <name type="common">Cotton-top tamarin</name>
    <name type="synonym">Oedipomidas oedipus</name>
    <dbReference type="NCBI Taxonomy" id="9490"/>
    <lineage>
        <taxon>Eukaryota</taxon>
        <taxon>Metazoa</taxon>
        <taxon>Chordata</taxon>
        <taxon>Craniata</taxon>
        <taxon>Vertebrata</taxon>
        <taxon>Euteleostomi</taxon>
        <taxon>Mammalia</taxon>
        <taxon>Eutheria</taxon>
        <taxon>Euarchontoglires</taxon>
        <taxon>Primates</taxon>
        <taxon>Haplorrhini</taxon>
        <taxon>Platyrrhini</taxon>
        <taxon>Cebidae</taxon>
        <taxon>Callitrichinae</taxon>
        <taxon>Saguinus</taxon>
    </lineage>
</organism>
<comment type="caution">
    <text evidence="2">The sequence shown here is derived from an EMBL/GenBank/DDBJ whole genome shotgun (WGS) entry which is preliminary data.</text>
</comment>
<sequence>MGAGLLNGRDDSSLETFAKTLVPGPGRVITENAYSKRAEKEDPSASESGIGQSSCLWTATTTPVRLQQKGIYWKERTVRDHVESWMIPNSNGKGLLQHPSDCTPMCEGKRITPESPSWQLQHREKEEKKFLHRPNTAPQASKPQHSFSRPPWEVVP</sequence>
<gene>
    <name evidence="2" type="ORF">P7K49_004617</name>
</gene>
<feature type="compositionally biased region" description="Polar residues" evidence="1">
    <location>
        <begin position="45"/>
        <end position="59"/>
    </location>
</feature>
<feature type="region of interest" description="Disordered" evidence="1">
    <location>
        <begin position="32"/>
        <end position="59"/>
    </location>
</feature>
<dbReference type="EMBL" id="JASSZA010000002">
    <property type="protein sequence ID" value="KAK2117730.1"/>
    <property type="molecule type" value="Genomic_DNA"/>
</dbReference>
<name>A0ABQ9W899_SAGOE</name>
<reference evidence="2 3" key="1">
    <citation type="submission" date="2023-05" db="EMBL/GenBank/DDBJ databases">
        <title>B98-5 Cell Line De Novo Hybrid Assembly: An Optical Mapping Approach.</title>
        <authorList>
            <person name="Kananen K."/>
            <person name="Auerbach J.A."/>
            <person name="Kautto E."/>
            <person name="Blachly J.S."/>
        </authorList>
    </citation>
    <scope>NUCLEOTIDE SEQUENCE [LARGE SCALE GENOMIC DNA]</scope>
    <source>
        <strain evidence="2">B95-8</strain>
        <tissue evidence="2">Cell line</tissue>
    </source>
</reference>
<feature type="compositionally biased region" description="Basic and acidic residues" evidence="1">
    <location>
        <begin position="34"/>
        <end position="43"/>
    </location>
</feature>
<protein>
    <submittedName>
        <fullName evidence="2">Uncharacterized protein</fullName>
    </submittedName>
</protein>
<feature type="region of interest" description="Disordered" evidence="1">
    <location>
        <begin position="88"/>
        <end position="156"/>
    </location>
</feature>